<dbReference type="RefSeq" id="WP_344926371.1">
    <property type="nucleotide sequence ID" value="NZ_BAABCW010000005.1"/>
</dbReference>
<dbReference type="InterPro" id="IPR029056">
    <property type="entry name" value="Ribokinase-like"/>
</dbReference>
<comment type="pathway">
    <text evidence="1">Cofactor biosynthesis; thiamine diphosphate biosynthesis.</text>
</comment>
<dbReference type="EC" id="2.7.1.49" evidence="2"/>
<dbReference type="PANTHER" id="PTHR20858">
    <property type="entry name" value="PHOSPHOMETHYLPYRIMIDINE KINASE"/>
    <property type="match status" value="1"/>
</dbReference>
<dbReference type="SUPFAM" id="SSF53613">
    <property type="entry name" value="Ribokinase-like"/>
    <property type="match status" value="1"/>
</dbReference>
<keyword evidence="4" id="KW-0808">Transferase</keyword>
<evidence type="ECO:0000313" key="4">
    <source>
        <dbReference type="EMBL" id="GAA4116081.1"/>
    </source>
</evidence>
<reference evidence="5" key="1">
    <citation type="journal article" date="2019" name="Int. J. Syst. Evol. Microbiol.">
        <title>The Global Catalogue of Microorganisms (GCM) 10K type strain sequencing project: providing services to taxonomists for standard genome sequencing and annotation.</title>
        <authorList>
            <consortium name="The Broad Institute Genomics Platform"/>
            <consortium name="The Broad Institute Genome Sequencing Center for Infectious Disease"/>
            <person name="Wu L."/>
            <person name="Ma J."/>
        </authorList>
    </citation>
    <scope>NUCLEOTIDE SEQUENCE [LARGE SCALE GENOMIC DNA]</scope>
    <source>
        <strain evidence="5">JCM 17106</strain>
    </source>
</reference>
<dbReference type="InterPro" id="IPR013749">
    <property type="entry name" value="PM/HMP-P_kinase-1"/>
</dbReference>
<protein>
    <recommendedName>
        <fullName evidence="2">hydroxymethylpyrimidine kinase</fullName>
        <ecNumber evidence="2">2.7.1.49</ecNumber>
    </recommendedName>
</protein>
<dbReference type="PANTHER" id="PTHR20858:SF17">
    <property type="entry name" value="HYDROXYMETHYLPYRIMIDINE_PHOSPHOMETHYLPYRIMIDINE KINASE THI20-RELATED"/>
    <property type="match status" value="1"/>
</dbReference>
<evidence type="ECO:0000259" key="3">
    <source>
        <dbReference type="Pfam" id="PF08543"/>
    </source>
</evidence>
<comment type="caution">
    <text evidence="4">The sequence shown here is derived from an EMBL/GenBank/DDBJ whole genome shotgun (WGS) entry which is preliminary data.</text>
</comment>
<dbReference type="Gene3D" id="3.40.1190.20">
    <property type="match status" value="1"/>
</dbReference>
<dbReference type="CDD" id="cd01169">
    <property type="entry name" value="HMPP_kinase"/>
    <property type="match status" value="1"/>
</dbReference>
<sequence>MEKRPYILTIAGFDPSGGAGITADVKTMEALKGYGLAVCTANTVQTDILFDACFWTDIEVIKNQIKILFDRFEINFVKIGIIQNLEVLAEVIDFVLVKNNNVKIVLDPVLNASSDFDFQKSGIISEDTSMDSEKLNHQLDEILKKIYLLTPNYQEIEKLYMDKTIADTISHIKSKTNLLLKGGHRTDCRGVDVLFTKEGKKFEINPETSKITEKHGSGCILSSAITVQLAMGFSLPKACLRGKLYTEKVLSSTTDLLGYHNI</sequence>
<dbReference type="EMBL" id="BAABCW010000005">
    <property type="protein sequence ID" value="GAA4116081.1"/>
    <property type="molecule type" value="Genomic_DNA"/>
</dbReference>
<keyword evidence="5" id="KW-1185">Reference proteome</keyword>
<dbReference type="GO" id="GO:0016301">
    <property type="term" value="F:kinase activity"/>
    <property type="evidence" value="ECO:0007669"/>
    <property type="project" value="UniProtKB-KW"/>
</dbReference>
<gene>
    <name evidence="4" type="ORF">GCM10022393_16560</name>
</gene>
<keyword evidence="4" id="KW-0418">Kinase</keyword>
<feature type="domain" description="Pyridoxamine kinase/Phosphomethylpyrimidine kinase" evidence="3">
    <location>
        <begin position="14"/>
        <end position="256"/>
    </location>
</feature>
<proteinExistence type="predicted"/>
<name>A0ABP7XHQ6_9FLAO</name>
<accession>A0ABP7XHQ6</accession>
<evidence type="ECO:0000256" key="1">
    <source>
        <dbReference type="ARBA" id="ARBA00004948"/>
    </source>
</evidence>
<dbReference type="Pfam" id="PF08543">
    <property type="entry name" value="Phos_pyr_kin"/>
    <property type="match status" value="1"/>
</dbReference>
<dbReference type="InterPro" id="IPR004399">
    <property type="entry name" value="HMP/HMP-P_kinase_dom"/>
</dbReference>
<evidence type="ECO:0000256" key="2">
    <source>
        <dbReference type="ARBA" id="ARBA00012135"/>
    </source>
</evidence>
<dbReference type="Proteomes" id="UP001500459">
    <property type="component" value="Unassembled WGS sequence"/>
</dbReference>
<evidence type="ECO:0000313" key="5">
    <source>
        <dbReference type="Proteomes" id="UP001500459"/>
    </source>
</evidence>
<organism evidence="4 5">
    <name type="scientific">Aquimarina addita</name>
    <dbReference type="NCBI Taxonomy" id="870485"/>
    <lineage>
        <taxon>Bacteria</taxon>
        <taxon>Pseudomonadati</taxon>
        <taxon>Bacteroidota</taxon>
        <taxon>Flavobacteriia</taxon>
        <taxon>Flavobacteriales</taxon>
        <taxon>Flavobacteriaceae</taxon>
        <taxon>Aquimarina</taxon>
    </lineage>
</organism>